<dbReference type="AlphaFoldDB" id="A0A558BKJ8"/>
<keyword evidence="2" id="KW-1185">Reference proteome</keyword>
<organism evidence="1 2">
    <name type="scientific">Hymenobacter setariae</name>
    <dbReference type="NCBI Taxonomy" id="2594794"/>
    <lineage>
        <taxon>Bacteria</taxon>
        <taxon>Pseudomonadati</taxon>
        <taxon>Bacteroidota</taxon>
        <taxon>Cytophagia</taxon>
        <taxon>Cytophagales</taxon>
        <taxon>Hymenobacteraceae</taxon>
        <taxon>Hymenobacter</taxon>
    </lineage>
</organism>
<dbReference type="EMBL" id="VMRJ01000008">
    <property type="protein sequence ID" value="TVT37019.1"/>
    <property type="molecule type" value="Genomic_DNA"/>
</dbReference>
<evidence type="ECO:0000313" key="1">
    <source>
        <dbReference type="EMBL" id="TVT37019.1"/>
    </source>
</evidence>
<gene>
    <name evidence="1" type="ORF">FNT36_24465</name>
</gene>
<evidence type="ECO:0000313" key="2">
    <source>
        <dbReference type="Proteomes" id="UP000317624"/>
    </source>
</evidence>
<dbReference type="RefSeq" id="WP_144853224.1">
    <property type="nucleotide sequence ID" value="NZ_VMRJ01000008.1"/>
</dbReference>
<sequence>MTSPLPASPAGFPLSATHQRVLSSLVLLLEDRLASLRAVLGPHAPGIAQQWAADLPEADRAALAATAEAFHAELAALHAAYRLDTQTRSPRHEVAFRAAQLWEILGDAPAAKFSGYGALPPALAPDWDARVLRLTELANQLLAQANAPDSPPAHP</sequence>
<accession>A0A558BKJ8</accession>
<comment type="caution">
    <text evidence="1">The sequence shown here is derived from an EMBL/GenBank/DDBJ whole genome shotgun (WGS) entry which is preliminary data.</text>
</comment>
<proteinExistence type="predicted"/>
<protein>
    <submittedName>
        <fullName evidence="1">Uncharacterized protein</fullName>
    </submittedName>
</protein>
<dbReference type="Proteomes" id="UP000317624">
    <property type="component" value="Unassembled WGS sequence"/>
</dbReference>
<reference evidence="1 2" key="1">
    <citation type="submission" date="2019-07" db="EMBL/GenBank/DDBJ databases">
        <title>Hymenobacter sp. straun FUR1 Genome sequencing and assembly.</title>
        <authorList>
            <person name="Chhetri G."/>
        </authorList>
    </citation>
    <scope>NUCLEOTIDE SEQUENCE [LARGE SCALE GENOMIC DNA]</scope>
    <source>
        <strain evidence="1 2">Fur1</strain>
    </source>
</reference>
<name>A0A558BKJ8_9BACT</name>